<dbReference type="RefSeq" id="WP_191041465.1">
    <property type="nucleotide sequence ID" value="NZ_JACXAA010000009.1"/>
</dbReference>
<reference evidence="5" key="1">
    <citation type="submission" date="2020-09" db="EMBL/GenBank/DDBJ databases">
        <authorList>
            <person name="Kim M.K."/>
        </authorList>
    </citation>
    <scope>NUCLEOTIDE SEQUENCE</scope>
    <source>
        <strain evidence="5">BT704</strain>
    </source>
</reference>
<dbReference type="GO" id="GO:0019592">
    <property type="term" value="P:mannitol catabolic process"/>
    <property type="evidence" value="ECO:0007669"/>
    <property type="project" value="TreeGrafter"/>
</dbReference>
<dbReference type="SUPFAM" id="SSF48179">
    <property type="entry name" value="6-phosphogluconate dehydrogenase C-terminal domain-like"/>
    <property type="match status" value="1"/>
</dbReference>
<evidence type="ECO:0000256" key="2">
    <source>
        <dbReference type="ARBA" id="ARBA00023027"/>
    </source>
</evidence>
<evidence type="ECO:0000259" key="3">
    <source>
        <dbReference type="Pfam" id="PF01232"/>
    </source>
</evidence>
<dbReference type="GO" id="GO:0005829">
    <property type="term" value="C:cytosol"/>
    <property type="evidence" value="ECO:0007669"/>
    <property type="project" value="TreeGrafter"/>
</dbReference>
<evidence type="ECO:0000256" key="1">
    <source>
        <dbReference type="ARBA" id="ARBA00023002"/>
    </source>
</evidence>
<keyword evidence="1" id="KW-0560">Oxidoreductase</keyword>
<dbReference type="PANTHER" id="PTHR30524">
    <property type="entry name" value="MANNITOL-1-PHOSPHATE 5-DEHYDROGENASE"/>
    <property type="match status" value="1"/>
</dbReference>
<dbReference type="InterPro" id="IPR008927">
    <property type="entry name" value="6-PGluconate_DH-like_C_sf"/>
</dbReference>
<proteinExistence type="predicted"/>
<evidence type="ECO:0000313" key="6">
    <source>
        <dbReference type="Proteomes" id="UP000653797"/>
    </source>
</evidence>
<name>A0A927B576_9BACT</name>
<feature type="domain" description="Mannitol dehydrogenase C-terminal" evidence="4">
    <location>
        <begin position="286"/>
        <end position="488"/>
    </location>
</feature>
<protein>
    <submittedName>
        <fullName evidence="5">Tagaturonate reductase</fullName>
    </submittedName>
</protein>
<dbReference type="Pfam" id="PF08125">
    <property type="entry name" value="Mannitol_dh_C"/>
    <property type="match status" value="1"/>
</dbReference>
<evidence type="ECO:0000313" key="5">
    <source>
        <dbReference type="EMBL" id="MBD2755856.1"/>
    </source>
</evidence>
<feature type="domain" description="Mannitol dehydrogenase N-terminal" evidence="3">
    <location>
        <begin position="31"/>
        <end position="267"/>
    </location>
</feature>
<dbReference type="PANTHER" id="PTHR30524:SF0">
    <property type="entry name" value="ALTRONATE OXIDOREDUCTASE-RELATED"/>
    <property type="match status" value="1"/>
</dbReference>
<sequence length="509" mass="57358">MTSLSVQSLPLIQPQVDVSLPADSLQHLPERVLQFGTGVLLRGLPDYLIDKANRQGIFNGRIVIVKSTDGGDMSAFSRQDNLYTLCIRGVENQQLVEQNVVCSAISRVLSAKQQWDDVLQVATSPDLQIVISNTTEVGIQLVQDDVRQSPPESFPGKLLAVLYARYQAFNGDPAKGLVIVPTELIPENGTKLEAILLELAHRNEFESGFIDWLETANTCCNSLVDRIVPGRPDPAIQHALTEQLGYEDDLLTISEVYRLWAIEGDEHVRQILSFHQADENVIIRPNIDQFRELKLRLLNGTHTLSCGLAYLSGFDTVREAMEDDRLAAFISSVMLGELLPGIPYAVDEKIAQRFGFQVLDRFRNPFIEHRWLAITMQYSAKMQMRNVATLLHYYQKLNVTPRYISLGFAAYLLFMRATTQQDEVWYGERNGETYPIYDGQAGYFADLWARLTPQELSQTVLQNTTLWGQDLSQLPGFAESVTTYLTQMIENGVLATVCTQFDHYEAVTK</sequence>
<keyword evidence="6" id="KW-1185">Reference proteome</keyword>
<dbReference type="InterPro" id="IPR013328">
    <property type="entry name" value="6PGD_dom2"/>
</dbReference>
<organism evidence="5 6">
    <name type="scientific">Spirosoma validum</name>
    <dbReference type="NCBI Taxonomy" id="2771355"/>
    <lineage>
        <taxon>Bacteria</taxon>
        <taxon>Pseudomonadati</taxon>
        <taxon>Bacteroidota</taxon>
        <taxon>Cytophagia</taxon>
        <taxon>Cytophagales</taxon>
        <taxon>Cytophagaceae</taxon>
        <taxon>Spirosoma</taxon>
    </lineage>
</organism>
<dbReference type="InterPro" id="IPR036291">
    <property type="entry name" value="NAD(P)-bd_dom_sf"/>
</dbReference>
<dbReference type="Gene3D" id="1.10.1040.10">
    <property type="entry name" value="N-(1-d-carboxylethyl)-l-norvaline Dehydrogenase, domain 2"/>
    <property type="match status" value="1"/>
</dbReference>
<dbReference type="InterPro" id="IPR013131">
    <property type="entry name" value="Mannitol_DH_N"/>
</dbReference>
<comment type="caution">
    <text evidence="5">The sequence shown here is derived from an EMBL/GenBank/DDBJ whole genome shotgun (WGS) entry which is preliminary data.</text>
</comment>
<evidence type="ECO:0000259" key="4">
    <source>
        <dbReference type="Pfam" id="PF08125"/>
    </source>
</evidence>
<accession>A0A927B576</accession>
<gene>
    <name evidence="5" type="ORF">IC230_23340</name>
</gene>
<dbReference type="Proteomes" id="UP000653797">
    <property type="component" value="Unassembled WGS sequence"/>
</dbReference>
<dbReference type="NCBIfam" id="NF002969">
    <property type="entry name" value="PRK03643.1"/>
    <property type="match status" value="1"/>
</dbReference>
<dbReference type="GO" id="GO:0008926">
    <property type="term" value="F:mannitol-1-phosphate 5-dehydrogenase activity"/>
    <property type="evidence" value="ECO:0007669"/>
    <property type="project" value="TreeGrafter"/>
</dbReference>
<dbReference type="EMBL" id="JACXAA010000009">
    <property type="protein sequence ID" value="MBD2755856.1"/>
    <property type="molecule type" value="Genomic_DNA"/>
</dbReference>
<dbReference type="Gene3D" id="3.40.50.720">
    <property type="entry name" value="NAD(P)-binding Rossmann-like Domain"/>
    <property type="match status" value="1"/>
</dbReference>
<dbReference type="InterPro" id="IPR013118">
    <property type="entry name" value="Mannitol_DH_C"/>
</dbReference>
<dbReference type="SUPFAM" id="SSF51735">
    <property type="entry name" value="NAD(P)-binding Rossmann-fold domains"/>
    <property type="match status" value="1"/>
</dbReference>
<keyword evidence="2" id="KW-0520">NAD</keyword>
<dbReference type="Pfam" id="PF01232">
    <property type="entry name" value="Mannitol_dh"/>
    <property type="match status" value="1"/>
</dbReference>
<dbReference type="AlphaFoldDB" id="A0A927B576"/>